<dbReference type="GO" id="GO:0032259">
    <property type="term" value="P:methylation"/>
    <property type="evidence" value="ECO:0007669"/>
    <property type="project" value="UniProtKB-KW"/>
</dbReference>
<dbReference type="GO" id="GO:0032981">
    <property type="term" value="P:mitochondrial respiratory chain complex I assembly"/>
    <property type="evidence" value="ECO:0007669"/>
    <property type="project" value="TreeGrafter"/>
</dbReference>
<dbReference type="Gene3D" id="3.40.50.150">
    <property type="entry name" value="Vaccinia Virus protein VP39"/>
    <property type="match status" value="1"/>
</dbReference>
<dbReference type="InterPro" id="IPR029063">
    <property type="entry name" value="SAM-dependent_MTases_sf"/>
</dbReference>
<evidence type="ECO:0000256" key="2">
    <source>
        <dbReference type="ARBA" id="ARBA00022679"/>
    </source>
</evidence>
<evidence type="ECO:0000259" key="6">
    <source>
        <dbReference type="Pfam" id="PF08241"/>
    </source>
</evidence>
<dbReference type="GO" id="GO:0005739">
    <property type="term" value="C:mitochondrion"/>
    <property type="evidence" value="ECO:0007669"/>
    <property type="project" value="TreeGrafter"/>
</dbReference>
<dbReference type="Pfam" id="PF08241">
    <property type="entry name" value="Methyltransf_11"/>
    <property type="match status" value="1"/>
</dbReference>
<keyword evidence="2" id="KW-0808">Transferase</keyword>
<evidence type="ECO:0000256" key="3">
    <source>
        <dbReference type="ARBA" id="ARBA00040937"/>
    </source>
</evidence>
<gene>
    <name evidence="7" type="ORF">MCOS_LOCUS97</name>
</gene>
<dbReference type="Proteomes" id="UP000267029">
    <property type="component" value="Unassembled WGS sequence"/>
</dbReference>
<dbReference type="PANTHER" id="PTHR13090">
    <property type="entry name" value="ARGININE-HYDROXYLASE NDUFAF5, MITOCHONDRIAL"/>
    <property type="match status" value="1"/>
</dbReference>
<dbReference type="InterPro" id="IPR013216">
    <property type="entry name" value="Methyltransf_11"/>
</dbReference>
<accession>A0A0R3U179</accession>
<proteinExistence type="predicted"/>
<keyword evidence="1" id="KW-0489">Methyltransferase</keyword>
<dbReference type="OrthoDB" id="16816at2759"/>
<keyword evidence="8" id="KW-1185">Reference proteome</keyword>
<dbReference type="AlphaFoldDB" id="A0A0R3U179"/>
<dbReference type="PANTHER" id="PTHR13090:SF1">
    <property type="entry name" value="ARGININE-HYDROXYLASE NDUFAF5, MITOCHONDRIAL"/>
    <property type="match status" value="1"/>
</dbReference>
<dbReference type="InterPro" id="IPR050602">
    <property type="entry name" value="Malonyl-ACP_OMT"/>
</dbReference>
<evidence type="ECO:0000256" key="5">
    <source>
        <dbReference type="ARBA" id="ARBA00042549"/>
    </source>
</evidence>
<reference evidence="7 8" key="1">
    <citation type="submission" date="2018-10" db="EMBL/GenBank/DDBJ databases">
        <authorList>
            <consortium name="Pathogen Informatics"/>
        </authorList>
    </citation>
    <scope>NUCLEOTIDE SEQUENCE [LARGE SCALE GENOMIC DNA]</scope>
</reference>
<dbReference type="STRING" id="53468.A0A0R3U179"/>
<protein>
    <recommendedName>
        <fullName evidence="3">Arginine-hydroxylase NDUFAF5, mitochondrial</fullName>
    </recommendedName>
    <alternativeName>
        <fullName evidence="4">NADH dehydrogenase [ubiquinone] 1 alpha subcomplex assembly factor 5</fullName>
    </alternativeName>
    <alternativeName>
        <fullName evidence="5">Putative methyltransferase NDUFAF5</fullName>
    </alternativeName>
</protein>
<name>A0A0R3U179_MESCO</name>
<evidence type="ECO:0000256" key="1">
    <source>
        <dbReference type="ARBA" id="ARBA00022603"/>
    </source>
</evidence>
<feature type="domain" description="Methyltransferase type 11" evidence="6">
    <location>
        <begin position="72"/>
        <end position="176"/>
    </location>
</feature>
<evidence type="ECO:0000313" key="8">
    <source>
        <dbReference type="Proteomes" id="UP000267029"/>
    </source>
</evidence>
<organism evidence="7 8">
    <name type="scientific">Mesocestoides corti</name>
    <name type="common">Flatworm</name>
    <dbReference type="NCBI Taxonomy" id="53468"/>
    <lineage>
        <taxon>Eukaryota</taxon>
        <taxon>Metazoa</taxon>
        <taxon>Spiralia</taxon>
        <taxon>Lophotrochozoa</taxon>
        <taxon>Platyhelminthes</taxon>
        <taxon>Cestoda</taxon>
        <taxon>Eucestoda</taxon>
        <taxon>Cyclophyllidea</taxon>
        <taxon>Mesocestoididae</taxon>
        <taxon>Mesocestoides</taxon>
    </lineage>
</organism>
<dbReference type="SUPFAM" id="SSF53335">
    <property type="entry name" value="S-adenosyl-L-methionine-dependent methyltransferases"/>
    <property type="match status" value="1"/>
</dbReference>
<evidence type="ECO:0000313" key="7">
    <source>
        <dbReference type="EMBL" id="VDD74094.1"/>
    </source>
</evidence>
<sequence length="336" mass="38165">MLRIAKYATTGYRVICFSTLSRVFDRKAKKLQRARASLRDDPSLYDYIRDEAAFRLADRVCDITRTFDTVADLGCGRSHLIQHLTSDSVKFVYQCDNSIEILVSLMQLLSAVADPYNQQRPSPDVINSLLNIDEERLPFKDNSLDMIITSLSLHWVNDLPATLSQVLRSLKPDGCLLGVTFTVDTLFELRVSLQLAEAERLGGFACHVSPFVESSRFGELLKEQGFSLISLDVDEFVVHYPSMFELMDDLRGMGESNAAISRPLRLNRDVLFAASSIYDERFGTLREGGQDGERCIPATFRLLFFIAWKPDPSQVRESISHDKTLSEFMYNFSKRL</sequence>
<dbReference type="EMBL" id="UXSR01000008">
    <property type="protein sequence ID" value="VDD74094.1"/>
    <property type="molecule type" value="Genomic_DNA"/>
</dbReference>
<dbReference type="GO" id="GO:0008757">
    <property type="term" value="F:S-adenosylmethionine-dependent methyltransferase activity"/>
    <property type="evidence" value="ECO:0007669"/>
    <property type="project" value="InterPro"/>
</dbReference>
<dbReference type="CDD" id="cd02440">
    <property type="entry name" value="AdoMet_MTases"/>
    <property type="match status" value="1"/>
</dbReference>
<evidence type="ECO:0000256" key="4">
    <source>
        <dbReference type="ARBA" id="ARBA00041833"/>
    </source>
</evidence>